<protein>
    <recommendedName>
        <fullName evidence="3">Methionyl-tRNA formyltransferase</fullName>
    </recommendedName>
</protein>
<dbReference type="EMBL" id="FOVR01000002">
    <property type="protein sequence ID" value="SFN93525.1"/>
    <property type="molecule type" value="Genomic_DNA"/>
</dbReference>
<evidence type="ECO:0008006" key="3">
    <source>
        <dbReference type="Google" id="ProtNLM"/>
    </source>
</evidence>
<keyword evidence="2" id="KW-1185">Reference proteome</keyword>
<sequence length="78" mass="9135">MALVRKLEEKKPQTKNIHQEVEASFFTLRDEEGNTYLQIESYGSPARKIKGKTSQSIQFDQNSAFQLFETMKREFGFK</sequence>
<gene>
    <name evidence="1" type="ORF">SAMN04488056_102453</name>
</gene>
<name>A0A1I5D2S9_9HYPH</name>
<dbReference type="RefSeq" id="WP_090069895.1">
    <property type="nucleotide sequence ID" value="NZ_FOVR01000002.1"/>
</dbReference>
<reference evidence="1 2" key="1">
    <citation type="submission" date="2016-10" db="EMBL/GenBank/DDBJ databases">
        <authorList>
            <person name="de Groot N.N."/>
        </authorList>
    </citation>
    <scope>NUCLEOTIDE SEQUENCE [LARGE SCALE GENOMIC DNA]</scope>
    <source>
        <strain evidence="1 2">CGMCC 1.9157</strain>
    </source>
</reference>
<dbReference type="Proteomes" id="UP000199236">
    <property type="component" value="Unassembled WGS sequence"/>
</dbReference>
<organism evidence="1 2">
    <name type="scientific">Cohaesibacter marisflavi</name>
    <dbReference type="NCBI Taxonomy" id="655353"/>
    <lineage>
        <taxon>Bacteria</taxon>
        <taxon>Pseudomonadati</taxon>
        <taxon>Pseudomonadota</taxon>
        <taxon>Alphaproteobacteria</taxon>
        <taxon>Hyphomicrobiales</taxon>
        <taxon>Cohaesibacteraceae</taxon>
    </lineage>
</organism>
<proteinExistence type="predicted"/>
<accession>A0A1I5D2S9</accession>
<dbReference type="STRING" id="655353.SAMN04488056_102453"/>
<dbReference type="AlphaFoldDB" id="A0A1I5D2S9"/>
<evidence type="ECO:0000313" key="1">
    <source>
        <dbReference type="EMBL" id="SFN93525.1"/>
    </source>
</evidence>
<evidence type="ECO:0000313" key="2">
    <source>
        <dbReference type="Proteomes" id="UP000199236"/>
    </source>
</evidence>